<evidence type="ECO:0000313" key="5">
    <source>
        <dbReference type="EMBL" id="KAG5974144.1"/>
    </source>
</evidence>
<feature type="compositionally biased region" description="Basic and acidic residues" evidence="1">
    <location>
        <begin position="202"/>
        <end position="212"/>
    </location>
</feature>
<comment type="caution">
    <text evidence="5">The sequence shown here is derived from an EMBL/GenBank/DDBJ whole genome shotgun (WGS) entry which is preliminary data.</text>
</comment>
<dbReference type="InterPro" id="IPR056669">
    <property type="entry name" value="DUF7767"/>
</dbReference>
<feature type="domain" description="Tri-helical" evidence="3">
    <location>
        <begin position="338"/>
        <end position="418"/>
    </location>
</feature>
<evidence type="ECO:0008006" key="7">
    <source>
        <dbReference type="Google" id="ProtNLM"/>
    </source>
</evidence>
<protein>
    <recommendedName>
        <fullName evidence="7">Clr5 domain-containing protein</fullName>
    </recommendedName>
</protein>
<dbReference type="Pfam" id="PF24962">
    <property type="entry name" value="DUF7767"/>
    <property type="match status" value="1"/>
</dbReference>
<gene>
    <name evidence="5" type="ORF">E4U56_004915</name>
</gene>
<feature type="region of interest" description="Disordered" evidence="1">
    <location>
        <begin position="162"/>
        <end position="182"/>
    </location>
</feature>
<feature type="compositionally biased region" description="Low complexity" evidence="1">
    <location>
        <begin position="438"/>
        <end position="480"/>
    </location>
</feature>
<dbReference type="Pfam" id="PF24465">
    <property type="entry name" value="Tri-helical"/>
    <property type="match status" value="2"/>
</dbReference>
<dbReference type="Pfam" id="PF14420">
    <property type="entry name" value="Clr5"/>
    <property type="match status" value="1"/>
</dbReference>
<evidence type="ECO:0000259" key="3">
    <source>
        <dbReference type="Pfam" id="PF24465"/>
    </source>
</evidence>
<dbReference type="AlphaFoldDB" id="A0A9P7MWG8"/>
<evidence type="ECO:0000259" key="2">
    <source>
        <dbReference type="Pfam" id="PF14420"/>
    </source>
</evidence>
<dbReference type="InterPro" id="IPR057940">
    <property type="entry name" value="Tri-helical_dom"/>
</dbReference>
<feature type="domain" description="Tri-helical" evidence="3">
    <location>
        <begin position="245"/>
        <end position="327"/>
    </location>
</feature>
<dbReference type="OrthoDB" id="4115389at2759"/>
<proteinExistence type="predicted"/>
<name>A0A9P7MWG8_9HYPO</name>
<dbReference type="Proteomes" id="UP000784919">
    <property type="component" value="Unassembled WGS sequence"/>
</dbReference>
<feature type="domain" description="DUF7767" evidence="4">
    <location>
        <begin position="620"/>
        <end position="716"/>
    </location>
</feature>
<dbReference type="InterPro" id="IPR025676">
    <property type="entry name" value="Clr5_dom"/>
</dbReference>
<sequence>MQVRFRELHASSVFSSERTEAIVSLHPATRNSPPLATDSNVTEVATRAAMVYEWDEHQQTCHRLYVEEGKSLKEIRDHMKTVYKFTPSERAFQSQFRRWNFPLKQRSVPDADRIERRVKELWEKNYSQRDMLRTLREEKFDVRPRELVRLRLRNNWLLRPSRKERPKSSEDESPSAEGPQISVIEIDRDSPFCHAQQDLVRDEAHEKAHEEATLSQRQQKRKASRAVGQDGKIVRFPSETTLDEAQQILCLTPSTYRDLRSNFQQICEEEGIIKKTDAGAVKWECAKERLIRQMPELQVIAWDVSDQMKSRQVALDVICTDVTKRMRIMGAKMTLAEAKNILGINPEQFREIRFAFFQSLDEVGVRGRMNATPEQWESVKRAWGCKSALLQQILTNMKPDQVRAFDVLTRTILKKRQDAQRLDALKSSREQPQRQQREPNQAQSPESQSPEPQAQQSQSQRPQTRQPPRSLELPPRLELPQTMPRNQPARISHQRILRNNYLDAGDGTTGSDLNSMSEETRIPQIAFNPSNSTMGAQPPVSTELQTPGVPPLQDGVARSSCAHKLSSTSDTNVPLDPQLEQSMLLRPGGRTDSMNQAHVQSRFTPEASPTPLYPQIQPAPTVCAIYMRLHPSSSVFGSDFNNLWVATLGSRSVQELRQIAEEKFPGTHCARIEAIIKDGKGGEIPLYIGNDPELGAYIAHLNGNEAAPTFNVQMVWKAS</sequence>
<dbReference type="EMBL" id="SRPS01000033">
    <property type="protein sequence ID" value="KAG5974144.1"/>
    <property type="molecule type" value="Genomic_DNA"/>
</dbReference>
<feature type="region of interest" description="Disordered" evidence="1">
    <location>
        <begin position="202"/>
        <end position="228"/>
    </location>
</feature>
<reference evidence="5" key="1">
    <citation type="journal article" date="2020" name="bioRxiv">
        <title>Whole genome comparisons of ergot fungi reveals the divergence and evolution of species within the genus Claviceps are the result of varying mechanisms driving genome evolution and host range expansion.</title>
        <authorList>
            <person name="Wyka S.A."/>
            <person name="Mondo S.J."/>
            <person name="Liu M."/>
            <person name="Dettman J."/>
            <person name="Nalam V."/>
            <person name="Broders K.D."/>
        </authorList>
    </citation>
    <scope>NUCLEOTIDE SEQUENCE</scope>
    <source>
        <strain evidence="5">CCC 1102</strain>
    </source>
</reference>
<evidence type="ECO:0000313" key="6">
    <source>
        <dbReference type="Proteomes" id="UP000784919"/>
    </source>
</evidence>
<accession>A0A9P7MWG8</accession>
<dbReference type="PANTHER" id="PTHR38788">
    <property type="entry name" value="CLR5 DOMAIN-CONTAINING PROTEIN"/>
    <property type="match status" value="1"/>
</dbReference>
<feature type="compositionally biased region" description="Basic and acidic residues" evidence="1">
    <location>
        <begin position="419"/>
        <end position="437"/>
    </location>
</feature>
<organism evidence="5 6">
    <name type="scientific">Claviceps arundinis</name>
    <dbReference type="NCBI Taxonomy" id="1623583"/>
    <lineage>
        <taxon>Eukaryota</taxon>
        <taxon>Fungi</taxon>
        <taxon>Dikarya</taxon>
        <taxon>Ascomycota</taxon>
        <taxon>Pezizomycotina</taxon>
        <taxon>Sordariomycetes</taxon>
        <taxon>Hypocreomycetidae</taxon>
        <taxon>Hypocreales</taxon>
        <taxon>Clavicipitaceae</taxon>
        <taxon>Claviceps</taxon>
    </lineage>
</organism>
<feature type="region of interest" description="Disordered" evidence="1">
    <location>
        <begin position="419"/>
        <end position="494"/>
    </location>
</feature>
<feature type="domain" description="Clr5" evidence="2">
    <location>
        <begin position="50"/>
        <end position="102"/>
    </location>
</feature>
<evidence type="ECO:0000259" key="4">
    <source>
        <dbReference type="Pfam" id="PF24962"/>
    </source>
</evidence>
<evidence type="ECO:0000256" key="1">
    <source>
        <dbReference type="SAM" id="MobiDB-lite"/>
    </source>
</evidence>
<dbReference type="PANTHER" id="PTHR38788:SF5">
    <property type="entry name" value="CLR5 DOMAIN-CONTAINING PROTEIN"/>
    <property type="match status" value="1"/>
</dbReference>